<feature type="domain" description="NADH:quinone oxidoreductase/Mrp antiporter transmembrane" evidence="7">
    <location>
        <begin position="1"/>
        <end position="82"/>
    </location>
</feature>
<dbReference type="InterPro" id="IPR001750">
    <property type="entry name" value="ND/Mrp_TM"/>
</dbReference>
<dbReference type="InterPro" id="IPR050586">
    <property type="entry name" value="CPA3_Na-H_Antiporter_D"/>
</dbReference>
<organism evidence="8">
    <name type="scientific">marine sediment metagenome</name>
    <dbReference type="NCBI Taxonomy" id="412755"/>
    <lineage>
        <taxon>unclassified sequences</taxon>
        <taxon>metagenomes</taxon>
        <taxon>ecological metagenomes</taxon>
    </lineage>
</organism>
<feature type="transmembrane region" description="Helical" evidence="6">
    <location>
        <begin position="67"/>
        <end position="87"/>
    </location>
</feature>
<proteinExistence type="predicted"/>
<name>X1G374_9ZZZZ</name>
<dbReference type="PANTHER" id="PTHR42703">
    <property type="entry name" value="NADH DEHYDROGENASE"/>
    <property type="match status" value="1"/>
</dbReference>
<feature type="transmembrane region" description="Helical" evidence="6">
    <location>
        <begin position="32"/>
        <end position="55"/>
    </location>
</feature>
<dbReference type="Pfam" id="PF00361">
    <property type="entry name" value="Proton_antipo_M"/>
    <property type="match status" value="1"/>
</dbReference>
<evidence type="ECO:0000256" key="6">
    <source>
        <dbReference type="SAM" id="Phobius"/>
    </source>
</evidence>
<keyword evidence="2" id="KW-1003">Cell membrane</keyword>
<evidence type="ECO:0000313" key="8">
    <source>
        <dbReference type="EMBL" id="GAH36009.1"/>
    </source>
</evidence>
<dbReference type="AlphaFoldDB" id="X1G374"/>
<keyword evidence="3 6" id="KW-0812">Transmembrane</keyword>
<dbReference type="EMBL" id="BARU01006723">
    <property type="protein sequence ID" value="GAH36009.1"/>
    <property type="molecule type" value="Genomic_DNA"/>
</dbReference>
<dbReference type="PANTHER" id="PTHR42703:SF1">
    <property type="entry name" value="NA(+)_H(+) ANTIPORTER SUBUNIT D1"/>
    <property type="match status" value="1"/>
</dbReference>
<protein>
    <recommendedName>
        <fullName evidence="7">NADH:quinone oxidoreductase/Mrp antiporter transmembrane domain-containing protein</fullName>
    </recommendedName>
</protein>
<keyword evidence="5 6" id="KW-0472">Membrane</keyword>
<comment type="subcellular location">
    <subcellularLocation>
        <location evidence="1">Cell membrane</location>
        <topology evidence="1">Multi-pass membrane protein</topology>
    </subcellularLocation>
</comment>
<accession>X1G374</accession>
<reference evidence="8" key="1">
    <citation type="journal article" date="2014" name="Front. Microbiol.">
        <title>High frequency of phylogenetically diverse reductive dehalogenase-homologous genes in deep subseafloor sedimentary metagenomes.</title>
        <authorList>
            <person name="Kawai M."/>
            <person name="Futagami T."/>
            <person name="Toyoda A."/>
            <person name="Takaki Y."/>
            <person name="Nishi S."/>
            <person name="Hori S."/>
            <person name="Arai W."/>
            <person name="Tsubouchi T."/>
            <person name="Morono Y."/>
            <person name="Uchiyama I."/>
            <person name="Ito T."/>
            <person name="Fujiyama A."/>
            <person name="Inagaki F."/>
            <person name="Takami H."/>
        </authorList>
    </citation>
    <scope>NUCLEOTIDE SEQUENCE</scope>
    <source>
        <strain evidence="8">Expedition CK06-06</strain>
    </source>
</reference>
<evidence type="ECO:0000256" key="1">
    <source>
        <dbReference type="ARBA" id="ARBA00004651"/>
    </source>
</evidence>
<evidence type="ECO:0000256" key="4">
    <source>
        <dbReference type="ARBA" id="ARBA00022989"/>
    </source>
</evidence>
<evidence type="ECO:0000256" key="5">
    <source>
        <dbReference type="ARBA" id="ARBA00023136"/>
    </source>
</evidence>
<evidence type="ECO:0000259" key="7">
    <source>
        <dbReference type="Pfam" id="PF00361"/>
    </source>
</evidence>
<comment type="caution">
    <text evidence="8">The sequence shown here is derived from an EMBL/GenBank/DDBJ whole genome shotgun (WGS) entry which is preliminary data.</text>
</comment>
<sequence length="129" mass="14118">KAGLFLGAGVVEQNCEERNIDKLGGLMKSMPLTGVGFLFCSLSIMGFPPFGGFYAKLLIILAMVKEGHFLIAALAILAAILTMLYLFRLFNGIFLGKMSISNKPEKRMMFNPGIWSPLSSIRFKVPVSP</sequence>
<keyword evidence="4 6" id="KW-1133">Transmembrane helix</keyword>
<dbReference type="GO" id="GO:0005886">
    <property type="term" value="C:plasma membrane"/>
    <property type="evidence" value="ECO:0007669"/>
    <property type="project" value="UniProtKB-SubCell"/>
</dbReference>
<evidence type="ECO:0000256" key="2">
    <source>
        <dbReference type="ARBA" id="ARBA00022475"/>
    </source>
</evidence>
<evidence type="ECO:0000256" key="3">
    <source>
        <dbReference type="ARBA" id="ARBA00022692"/>
    </source>
</evidence>
<feature type="non-terminal residue" evidence="8">
    <location>
        <position position="1"/>
    </location>
</feature>
<gene>
    <name evidence="8" type="ORF">S03H2_13245</name>
</gene>